<organism evidence="1 2">
    <name type="scientific">Arthrobacter sulfonylureivorans</name>
    <dbReference type="NCBI Taxonomy" id="2486855"/>
    <lineage>
        <taxon>Bacteria</taxon>
        <taxon>Bacillati</taxon>
        <taxon>Actinomycetota</taxon>
        <taxon>Actinomycetes</taxon>
        <taxon>Micrococcales</taxon>
        <taxon>Micrococcaceae</taxon>
        <taxon>Arthrobacter</taxon>
    </lineage>
</organism>
<evidence type="ECO:0000313" key="1">
    <source>
        <dbReference type="EMBL" id="UNK46203.1"/>
    </source>
</evidence>
<sequence length="149" mass="16466">MSINVSSHEPARGNSPDPTLRLTSVVAVSRELYGADAPARYTVSAAFSRRVLPAEARLIQGPAAHERLREQGYGHISLVITDARLEIVNTSLEELKAGLASVIGSLIREISDQTRREQEQLDEDALSKRLAHEARRQEIETLAHEISFD</sequence>
<name>A0ABY3WAL9_9MICC</name>
<gene>
    <name evidence="1" type="ORF">MNQ99_02205</name>
</gene>
<dbReference type="RefSeq" id="WP_241914275.1">
    <property type="nucleotide sequence ID" value="NZ_CP093326.1"/>
</dbReference>
<dbReference type="Proteomes" id="UP000829069">
    <property type="component" value="Chromosome"/>
</dbReference>
<keyword evidence="2" id="KW-1185">Reference proteome</keyword>
<proteinExistence type="predicted"/>
<reference evidence="1 2" key="1">
    <citation type="submission" date="2022-03" db="EMBL/GenBank/DDBJ databases">
        <title>Isotopic signatures of nitrous oxide derived from detoxification processes.</title>
        <authorList>
            <person name="Behrendt U."/>
            <person name="Buchen C."/>
            <person name="Well R."/>
            <person name="Ulrich A."/>
            <person name="Rohe L."/>
            <person name="Kolb S."/>
            <person name="Schloter M."/>
            <person name="Horn M.A."/>
            <person name="Augustin J."/>
        </authorList>
    </citation>
    <scope>NUCLEOTIDE SEQUENCE [LARGE SCALE GENOMIC DNA]</scope>
    <source>
        <strain evidence="1 2">S4-C24</strain>
    </source>
</reference>
<evidence type="ECO:0000313" key="2">
    <source>
        <dbReference type="Proteomes" id="UP000829069"/>
    </source>
</evidence>
<accession>A0ABY3WAL9</accession>
<dbReference type="EMBL" id="CP093326">
    <property type="protein sequence ID" value="UNK46203.1"/>
    <property type="molecule type" value="Genomic_DNA"/>
</dbReference>
<protein>
    <submittedName>
        <fullName evidence="1">Uncharacterized protein</fullName>
    </submittedName>
</protein>